<feature type="signal peptide" evidence="1">
    <location>
        <begin position="1"/>
        <end position="19"/>
    </location>
</feature>
<proteinExistence type="predicted"/>
<organism evidence="3 4">
    <name type="scientific">Cerrena zonata</name>
    <dbReference type="NCBI Taxonomy" id="2478898"/>
    <lineage>
        <taxon>Eukaryota</taxon>
        <taxon>Fungi</taxon>
        <taxon>Dikarya</taxon>
        <taxon>Basidiomycota</taxon>
        <taxon>Agaricomycotina</taxon>
        <taxon>Agaricomycetes</taxon>
        <taxon>Polyporales</taxon>
        <taxon>Cerrenaceae</taxon>
        <taxon>Cerrena</taxon>
    </lineage>
</organism>
<dbReference type="Gene3D" id="3.40.30.10">
    <property type="entry name" value="Glutaredoxin"/>
    <property type="match status" value="1"/>
</dbReference>
<dbReference type="SUPFAM" id="SSF52833">
    <property type="entry name" value="Thioredoxin-like"/>
    <property type="match status" value="1"/>
</dbReference>
<protein>
    <recommendedName>
        <fullName evidence="2">Thioredoxin-like fold domain-containing protein</fullName>
    </recommendedName>
</protein>
<dbReference type="PANTHER" id="PTHR33875:SF2">
    <property type="entry name" value="ACR183CP"/>
    <property type="match status" value="1"/>
</dbReference>
<accession>A0AAW0GVP2</accession>
<evidence type="ECO:0000313" key="3">
    <source>
        <dbReference type="EMBL" id="KAK7696257.1"/>
    </source>
</evidence>
<dbReference type="Pfam" id="PF13462">
    <property type="entry name" value="Thioredoxin_4"/>
    <property type="match status" value="1"/>
</dbReference>
<gene>
    <name evidence="3" type="ORF">QCA50_000910</name>
</gene>
<comment type="caution">
    <text evidence="3">The sequence shown here is derived from an EMBL/GenBank/DDBJ whole genome shotgun (WGS) entry which is preliminary data.</text>
</comment>
<keyword evidence="1" id="KW-0732">Signal</keyword>
<evidence type="ECO:0000256" key="1">
    <source>
        <dbReference type="SAM" id="SignalP"/>
    </source>
</evidence>
<name>A0AAW0GVP2_9APHY</name>
<feature type="chain" id="PRO_5043788194" description="Thioredoxin-like fold domain-containing protein" evidence="1">
    <location>
        <begin position="20"/>
        <end position="260"/>
    </location>
</feature>
<reference evidence="3 4" key="1">
    <citation type="submission" date="2022-09" db="EMBL/GenBank/DDBJ databases">
        <authorList>
            <person name="Palmer J.M."/>
        </authorList>
    </citation>
    <scope>NUCLEOTIDE SEQUENCE [LARGE SCALE GENOMIC DNA]</scope>
    <source>
        <strain evidence="3 4">DSM 7382</strain>
    </source>
</reference>
<keyword evidence="4" id="KW-1185">Reference proteome</keyword>
<feature type="domain" description="Thioredoxin-like fold" evidence="2">
    <location>
        <begin position="66"/>
        <end position="238"/>
    </location>
</feature>
<evidence type="ECO:0000313" key="4">
    <source>
        <dbReference type="Proteomes" id="UP001385951"/>
    </source>
</evidence>
<dbReference type="InterPro" id="IPR012336">
    <property type="entry name" value="Thioredoxin-like_fold"/>
</dbReference>
<dbReference type="AlphaFoldDB" id="A0AAW0GVP2"/>
<dbReference type="PANTHER" id="PTHR33875">
    <property type="entry name" value="OS09G0542200 PROTEIN"/>
    <property type="match status" value="1"/>
</dbReference>
<dbReference type="Proteomes" id="UP001385951">
    <property type="component" value="Unassembled WGS sequence"/>
</dbReference>
<dbReference type="EMBL" id="JASBNA010000001">
    <property type="protein sequence ID" value="KAK7696257.1"/>
    <property type="molecule type" value="Genomic_DNA"/>
</dbReference>
<evidence type="ECO:0000259" key="2">
    <source>
        <dbReference type="Pfam" id="PF13462"/>
    </source>
</evidence>
<sequence>MTSIVILVILLVNHQELSSNCQRIAPGCVATLNFGIIVSVSTNLLRLHCIHLVPIMALQPSLRPLIIAGSHDAPHTLDIFLDYVCPFSAKIALAIDSILVPLFAKGGKYDGKVKVIFRNQVQPWHASSTWVHESGLAVARVSPENFWPFSLALFKRQGDFFDIPTSSLTPIQVRQKLAALAAEVIGGNSQDAVLNLITLKSSPNGGVDVTDDLKYTIKFSRQNGIHVSPTVLWDGLVANEISSSWGEKEWTEFLEKKVAV</sequence>
<dbReference type="InterPro" id="IPR036249">
    <property type="entry name" value="Thioredoxin-like_sf"/>
</dbReference>